<dbReference type="AlphaFoldDB" id="A0A0V7ZBX3"/>
<name>A0A0V7ZBX3_9CYAN</name>
<organism evidence="1 2">
    <name type="scientific">Mastigocoleus testarum BC008</name>
    <dbReference type="NCBI Taxonomy" id="371196"/>
    <lineage>
        <taxon>Bacteria</taxon>
        <taxon>Bacillati</taxon>
        <taxon>Cyanobacteriota</taxon>
        <taxon>Cyanophyceae</taxon>
        <taxon>Nostocales</taxon>
        <taxon>Hapalosiphonaceae</taxon>
        <taxon>Mastigocoleus</taxon>
    </lineage>
</organism>
<dbReference type="EMBL" id="LMTZ01000165">
    <property type="protein sequence ID" value="KST61998.1"/>
    <property type="molecule type" value="Genomic_DNA"/>
</dbReference>
<dbReference type="OrthoDB" id="426477at2"/>
<accession>A0A0V7ZBX3</accession>
<dbReference type="RefSeq" id="WP_027841862.1">
    <property type="nucleotide sequence ID" value="NZ_LMTZ01000165.1"/>
</dbReference>
<reference evidence="1 2" key="1">
    <citation type="journal article" date="2015" name="Genome Announc.">
        <title>Draft Genome of the Euendolithic (true boring) Cyanobacterium Mastigocoleus testarum strain BC008.</title>
        <authorList>
            <person name="Guida B.S."/>
            <person name="Garcia-Pichel F."/>
        </authorList>
    </citation>
    <scope>NUCLEOTIDE SEQUENCE [LARGE SCALE GENOMIC DNA]</scope>
    <source>
        <strain evidence="1 2">BC008</strain>
    </source>
</reference>
<comment type="caution">
    <text evidence="1">The sequence shown here is derived from an EMBL/GenBank/DDBJ whole genome shotgun (WGS) entry which is preliminary data.</text>
</comment>
<dbReference type="Proteomes" id="UP000053372">
    <property type="component" value="Unassembled WGS sequence"/>
</dbReference>
<protein>
    <submittedName>
        <fullName evidence="1">Uncharacterized protein</fullName>
    </submittedName>
</protein>
<evidence type="ECO:0000313" key="1">
    <source>
        <dbReference type="EMBL" id="KST61998.1"/>
    </source>
</evidence>
<evidence type="ECO:0000313" key="2">
    <source>
        <dbReference type="Proteomes" id="UP000053372"/>
    </source>
</evidence>
<keyword evidence="2" id="KW-1185">Reference proteome</keyword>
<gene>
    <name evidence="1" type="ORF">BC008_08155</name>
</gene>
<proteinExistence type="predicted"/>
<sequence length="208" mass="23922">MSVFNKLKATFQESRKLLQKTLEEYIKFSLEAKQLILREKTVLLLCQQAESRVEQLKSLQTHPEEGLTATIEHQKVLVQLHFTPEKITLNQDSLEGEIRLSKSPQFETESIIYRSLIAGWKVFLGGKIPNGALPKEVRIEKDRVYYTFPRNQLQLADALFHTLKNDSALITHLKQGDLRIETSETLSWNDFKLQNLLQVITAQSTSAK</sequence>